<dbReference type="PROSITE" id="PS00178">
    <property type="entry name" value="AA_TRNA_LIGASE_I"/>
    <property type="match status" value="1"/>
</dbReference>
<evidence type="ECO:0000256" key="9">
    <source>
        <dbReference type="NCBIfam" id="TIGR00234"/>
    </source>
</evidence>
<dbReference type="SUPFAM" id="SSF52374">
    <property type="entry name" value="Nucleotidylyl transferase"/>
    <property type="match status" value="1"/>
</dbReference>
<evidence type="ECO:0000256" key="10">
    <source>
        <dbReference type="PROSITE-ProRule" id="PRU00182"/>
    </source>
</evidence>
<comment type="caution">
    <text evidence="13">The sequence shown here is derived from an EMBL/GenBank/DDBJ whole genome shotgun (WGS) entry which is preliminary data.</text>
</comment>
<evidence type="ECO:0000313" key="14">
    <source>
        <dbReference type="Proteomes" id="UP000230292"/>
    </source>
</evidence>
<dbReference type="GO" id="GO:0003723">
    <property type="term" value="F:RNA binding"/>
    <property type="evidence" value="ECO:0007669"/>
    <property type="project" value="UniProtKB-KW"/>
</dbReference>
<evidence type="ECO:0000256" key="6">
    <source>
        <dbReference type="ARBA" id="ARBA00022917"/>
    </source>
</evidence>
<evidence type="ECO:0000259" key="12">
    <source>
        <dbReference type="Pfam" id="PF22421"/>
    </source>
</evidence>
<dbReference type="PRINTS" id="PR01040">
    <property type="entry name" value="TRNASYNTHTYR"/>
</dbReference>
<dbReference type="InterPro" id="IPR014729">
    <property type="entry name" value="Rossmann-like_a/b/a_fold"/>
</dbReference>
<dbReference type="EMBL" id="PFGC01000044">
    <property type="protein sequence ID" value="PIW36636.1"/>
    <property type="molecule type" value="Genomic_DNA"/>
</dbReference>
<evidence type="ECO:0000256" key="5">
    <source>
        <dbReference type="ARBA" id="ARBA00022884"/>
    </source>
</evidence>
<evidence type="ECO:0000313" key="13">
    <source>
        <dbReference type="EMBL" id="PIW36636.1"/>
    </source>
</evidence>
<dbReference type="GO" id="GO:0004831">
    <property type="term" value="F:tyrosine-tRNA ligase activity"/>
    <property type="evidence" value="ECO:0007669"/>
    <property type="project" value="UniProtKB-UniRule"/>
</dbReference>
<feature type="domain" description="Tyrosine--tRNA ligase SYY-like C-terminal" evidence="12">
    <location>
        <begin position="339"/>
        <end position="406"/>
    </location>
</feature>
<dbReference type="Pfam" id="PF00579">
    <property type="entry name" value="tRNA-synt_1b"/>
    <property type="match status" value="1"/>
</dbReference>
<evidence type="ECO:0000256" key="4">
    <source>
        <dbReference type="ARBA" id="ARBA00022840"/>
    </source>
</evidence>
<keyword evidence="4 11" id="KW-0067">ATP-binding</keyword>
<dbReference type="PROSITE" id="PS50889">
    <property type="entry name" value="S4"/>
    <property type="match status" value="1"/>
</dbReference>
<dbReference type="InterPro" id="IPR002307">
    <property type="entry name" value="Tyr-tRNA-ligase"/>
</dbReference>
<dbReference type="SUPFAM" id="SSF55174">
    <property type="entry name" value="Alpha-L RNA-binding motif"/>
    <property type="match status" value="1"/>
</dbReference>
<dbReference type="CDD" id="cd00805">
    <property type="entry name" value="TyrRS_core"/>
    <property type="match status" value="1"/>
</dbReference>
<protein>
    <recommendedName>
        <fullName evidence="1 9">Tyrosine--tRNA ligase</fullName>
        <ecNumber evidence="1 9">6.1.1.1</ecNumber>
    </recommendedName>
</protein>
<dbReference type="Gene3D" id="3.40.50.620">
    <property type="entry name" value="HUPs"/>
    <property type="match status" value="1"/>
</dbReference>
<dbReference type="InterPro" id="IPR001412">
    <property type="entry name" value="aa-tRNA-synth_I_CS"/>
</dbReference>
<dbReference type="Gene3D" id="3.10.290.10">
    <property type="entry name" value="RNA-binding S4 domain"/>
    <property type="match status" value="1"/>
</dbReference>
<dbReference type="Gene3D" id="1.10.240.10">
    <property type="entry name" value="Tyrosyl-Transfer RNA Synthetase"/>
    <property type="match status" value="1"/>
</dbReference>
<dbReference type="NCBIfam" id="TIGR00234">
    <property type="entry name" value="tyrS"/>
    <property type="match status" value="1"/>
</dbReference>
<evidence type="ECO:0000256" key="3">
    <source>
        <dbReference type="ARBA" id="ARBA00022741"/>
    </source>
</evidence>
<dbReference type="Proteomes" id="UP000230292">
    <property type="component" value="Unassembled WGS sequence"/>
</dbReference>
<proteinExistence type="inferred from homology"/>
<keyword evidence="2 11" id="KW-0436">Ligase</keyword>
<evidence type="ECO:0000256" key="2">
    <source>
        <dbReference type="ARBA" id="ARBA00022598"/>
    </source>
</evidence>
<comment type="similarity">
    <text evidence="11">Belongs to the class-I aminoacyl-tRNA synthetase family.</text>
</comment>
<dbReference type="CDD" id="cd00165">
    <property type="entry name" value="S4"/>
    <property type="match status" value="1"/>
</dbReference>
<dbReference type="GO" id="GO:0005524">
    <property type="term" value="F:ATP binding"/>
    <property type="evidence" value="ECO:0007669"/>
    <property type="project" value="UniProtKB-KW"/>
</dbReference>
<dbReference type="AlphaFoldDB" id="A0A2M7H326"/>
<keyword evidence="5 10" id="KW-0694">RNA-binding</keyword>
<comment type="catalytic activity">
    <reaction evidence="8">
        <text>tRNA(Tyr) + L-tyrosine + ATP = L-tyrosyl-tRNA(Tyr) + AMP + diphosphate + H(+)</text>
        <dbReference type="Rhea" id="RHEA:10220"/>
        <dbReference type="Rhea" id="RHEA-COMP:9706"/>
        <dbReference type="Rhea" id="RHEA-COMP:9707"/>
        <dbReference type="ChEBI" id="CHEBI:15378"/>
        <dbReference type="ChEBI" id="CHEBI:30616"/>
        <dbReference type="ChEBI" id="CHEBI:33019"/>
        <dbReference type="ChEBI" id="CHEBI:58315"/>
        <dbReference type="ChEBI" id="CHEBI:78442"/>
        <dbReference type="ChEBI" id="CHEBI:78536"/>
        <dbReference type="ChEBI" id="CHEBI:456215"/>
        <dbReference type="EC" id="6.1.1.1"/>
    </reaction>
</comment>
<keyword evidence="7 11" id="KW-0030">Aminoacyl-tRNA synthetase</keyword>
<accession>A0A2M7H326</accession>
<dbReference type="Pfam" id="PF22421">
    <property type="entry name" value="SYY_C-terminal"/>
    <property type="match status" value="1"/>
</dbReference>
<reference evidence="13 14" key="1">
    <citation type="submission" date="2017-09" db="EMBL/GenBank/DDBJ databases">
        <title>Depth-based differentiation of microbial function through sediment-hosted aquifers and enrichment of novel symbionts in the deep terrestrial subsurface.</title>
        <authorList>
            <person name="Probst A.J."/>
            <person name="Ladd B."/>
            <person name="Jarett J.K."/>
            <person name="Geller-Mcgrath D.E."/>
            <person name="Sieber C.M."/>
            <person name="Emerson J.B."/>
            <person name="Anantharaman K."/>
            <person name="Thomas B.C."/>
            <person name="Malmstrom R."/>
            <person name="Stieglmeier M."/>
            <person name="Klingl A."/>
            <person name="Woyke T."/>
            <person name="Ryan C.M."/>
            <person name="Banfield J.F."/>
        </authorList>
    </citation>
    <scope>NUCLEOTIDE SEQUENCE [LARGE SCALE GENOMIC DNA]</scope>
    <source>
        <strain evidence="13">CG15_BIG_FIL_POST_REV_8_21_14_020_45_12</strain>
    </source>
</reference>
<dbReference type="PANTHER" id="PTHR11766:SF1">
    <property type="entry name" value="TYROSINE--TRNA LIGASE"/>
    <property type="match status" value="1"/>
</dbReference>
<name>A0A2M7H326_9BACT</name>
<evidence type="ECO:0000256" key="7">
    <source>
        <dbReference type="ARBA" id="ARBA00023146"/>
    </source>
</evidence>
<dbReference type="InterPro" id="IPR002305">
    <property type="entry name" value="aa-tRNA-synth_Ic"/>
</dbReference>
<dbReference type="GO" id="GO:0005829">
    <property type="term" value="C:cytosol"/>
    <property type="evidence" value="ECO:0007669"/>
    <property type="project" value="TreeGrafter"/>
</dbReference>
<organism evidence="13 14">
    <name type="scientific">Candidatus Kerfeldbacteria bacterium CG15_BIG_FIL_POST_REV_8_21_14_020_45_12</name>
    <dbReference type="NCBI Taxonomy" id="2014247"/>
    <lineage>
        <taxon>Bacteria</taxon>
        <taxon>Candidatus Kerfeldiibacteriota</taxon>
    </lineage>
</organism>
<dbReference type="InterPro" id="IPR036986">
    <property type="entry name" value="S4_RNA-bd_sf"/>
</dbReference>
<evidence type="ECO:0000256" key="8">
    <source>
        <dbReference type="ARBA" id="ARBA00048248"/>
    </source>
</evidence>
<dbReference type="InterPro" id="IPR024088">
    <property type="entry name" value="Tyr-tRNA-ligase_bac-type"/>
</dbReference>
<gene>
    <name evidence="13" type="ORF">COW24_04240</name>
</gene>
<sequence length="412" mass="46409">MPKIAKKATATPAQFKDLSELLVGVVDIVPQALFEKKLRAGERMRLYLGVDPTGPDIHIGHAVILRAMRVLQDLGHEVILLFGDFTARIGDPTGKDTTRPILTHAEILENAKGYKQQAGKILDFSKKAKIPARIDFNAKWLDKLKFQDVMELSAHFTVQQMLERDMFDRRLKEGRPIFVHEFFYPIMQGYDSVAMDVDLEVGGTDQLFNMLAGRTLLKAMSDKEKVVMTFDLLEGTDGRKMSKSYGNIIGVMDSPAEMYGKVMSLSDNLIARYFHLCTDKDVAMTRAMEKRLATGELHPRDAKMKLAKEIVTLYHSEKDATEAELEFTKIFQQKEQPTEIAEYATTARKLSLVEIVVEVGFAASKSDARRKIEQGGVRLNDNRETDAGAIITIEDGMVLQVGKRNFVTLRFK</sequence>
<dbReference type="InterPro" id="IPR054608">
    <property type="entry name" value="SYY-like_C"/>
</dbReference>
<evidence type="ECO:0000256" key="1">
    <source>
        <dbReference type="ARBA" id="ARBA00013160"/>
    </source>
</evidence>
<dbReference type="EC" id="6.1.1.1" evidence="1 9"/>
<keyword evidence="3 11" id="KW-0547">Nucleotide-binding</keyword>
<dbReference type="GO" id="GO:0006437">
    <property type="term" value="P:tyrosyl-tRNA aminoacylation"/>
    <property type="evidence" value="ECO:0007669"/>
    <property type="project" value="UniProtKB-UniRule"/>
</dbReference>
<keyword evidence="6 11" id="KW-0648">Protein biosynthesis</keyword>
<dbReference type="PANTHER" id="PTHR11766">
    <property type="entry name" value="TYROSYL-TRNA SYNTHETASE"/>
    <property type="match status" value="1"/>
</dbReference>
<evidence type="ECO:0000256" key="11">
    <source>
        <dbReference type="RuleBase" id="RU363036"/>
    </source>
</evidence>